<reference evidence="3" key="1">
    <citation type="submission" date="2017-02" db="UniProtKB">
        <authorList>
            <consortium name="WormBaseParasite"/>
        </authorList>
    </citation>
    <scope>IDENTIFICATION</scope>
</reference>
<reference evidence="1 2" key="2">
    <citation type="submission" date="2018-11" db="EMBL/GenBank/DDBJ databases">
        <authorList>
            <consortium name="Pathogen Informatics"/>
        </authorList>
    </citation>
    <scope>NUCLEOTIDE SEQUENCE [LARGE SCALE GENOMIC DNA]</scope>
    <source>
        <strain evidence="1 2">MHpl1</strain>
    </source>
</reference>
<accession>A0A0N4VUX4</accession>
<protein>
    <submittedName>
        <fullName evidence="3">Flocculation protein FLO11-like</fullName>
    </submittedName>
</protein>
<dbReference type="AlphaFoldDB" id="A0A0N4VUX4"/>
<proteinExistence type="predicted"/>
<organism evidence="3">
    <name type="scientific">Haemonchus placei</name>
    <name type="common">Barber's pole worm</name>
    <dbReference type="NCBI Taxonomy" id="6290"/>
    <lineage>
        <taxon>Eukaryota</taxon>
        <taxon>Metazoa</taxon>
        <taxon>Ecdysozoa</taxon>
        <taxon>Nematoda</taxon>
        <taxon>Chromadorea</taxon>
        <taxon>Rhabditida</taxon>
        <taxon>Rhabditina</taxon>
        <taxon>Rhabditomorpha</taxon>
        <taxon>Strongyloidea</taxon>
        <taxon>Trichostrongylidae</taxon>
        <taxon>Haemonchus</taxon>
    </lineage>
</organism>
<evidence type="ECO:0000313" key="2">
    <source>
        <dbReference type="Proteomes" id="UP000268014"/>
    </source>
</evidence>
<gene>
    <name evidence="1" type="ORF">HPLM_LOCUS1092</name>
</gene>
<dbReference type="EMBL" id="UZAF01001251">
    <property type="protein sequence ID" value="VDO07841.1"/>
    <property type="molecule type" value="Genomic_DNA"/>
</dbReference>
<name>A0A0N4VUX4_HAEPC</name>
<keyword evidence="2" id="KW-1185">Reference proteome</keyword>
<evidence type="ECO:0000313" key="3">
    <source>
        <dbReference type="WBParaSite" id="HPLM_0000109101-mRNA-1"/>
    </source>
</evidence>
<evidence type="ECO:0000313" key="1">
    <source>
        <dbReference type="EMBL" id="VDO07841.1"/>
    </source>
</evidence>
<dbReference type="WBParaSite" id="HPLM_0000109101-mRNA-1">
    <property type="protein sequence ID" value="HPLM_0000109101-mRNA-1"/>
    <property type="gene ID" value="HPLM_0000109101"/>
</dbReference>
<dbReference type="Proteomes" id="UP000268014">
    <property type="component" value="Unassembled WGS sequence"/>
</dbReference>
<sequence>MVQGRQKYPIQLPPKSKRTLLSTAEYDPLQASLSFIQNLFYKAISVHGLPMKVYSKIQLSLSRRYYCSAIRKSPHHLLPPTQKIFHAIPTFGVPFSATVSSATSENTRYRSHVSFIATIVPSVRNSPHELLPPTQKIFHAISMFEVPFAATVSSASSDNTRYRSHVSSIVTIVPSVRNSPYDLLPSTQKIFHAIPMFEVPFAATVSSAAATVSSASSENTRYRSHVAAAAAVPPPAPPINIIQRFRPLQTPCTYL</sequence>